<dbReference type="SUPFAM" id="SSF49723">
    <property type="entry name" value="Lipase/lipooxygenase domain (PLAT/LH2 domain)"/>
    <property type="match status" value="1"/>
</dbReference>
<comment type="caution">
    <text evidence="1">Lacks conserved residue(s) required for the propagation of feature annotation.</text>
</comment>
<dbReference type="AlphaFoldDB" id="A0AAE0AN35"/>
<feature type="chain" id="PRO_5042182861" description="PLAT domain-containing protein" evidence="2">
    <location>
        <begin position="22"/>
        <end position="185"/>
    </location>
</feature>
<evidence type="ECO:0000313" key="4">
    <source>
        <dbReference type="EMBL" id="KAK3221098.1"/>
    </source>
</evidence>
<dbReference type="Gene3D" id="2.60.60.20">
    <property type="entry name" value="PLAT/LH2 domain"/>
    <property type="match status" value="1"/>
</dbReference>
<sequence>METLYFLILLIIAMFSSTAAGDSSNDCVYTFYVKTGSIIRGGTDANISITLGDPSGRSVWVPNLRSWGLMGPNHDYFERGNIDIFSGRSPCVGAPVCRLNLTSSGSGSHHSWYCDYVQVTTAGPHRRCGQTAFYVDQWLSTDVPPFQLTTVIDGCTRGHGSARQGIKKGRFVVGRPRHRRFDFLE</sequence>
<evidence type="ECO:0000259" key="3">
    <source>
        <dbReference type="PROSITE" id="PS50095"/>
    </source>
</evidence>
<dbReference type="InterPro" id="IPR010417">
    <property type="entry name" value="Embryo-specific_ATS3"/>
</dbReference>
<feature type="domain" description="PLAT" evidence="3">
    <location>
        <begin position="27"/>
        <end position="153"/>
    </location>
</feature>
<organism evidence="4 5">
    <name type="scientific">Dipteronia sinensis</name>
    <dbReference type="NCBI Taxonomy" id="43782"/>
    <lineage>
        <taxon>Eukaryota</taxon>
        <taxon>Viridiplantae</taxon>
        <taxon>Streptophyta</taxon>
        <taxon>Embryophyta</taxon>
        <taxon>Tracheophyta</taxon>
        <taxon>Spermatophyta</taxon>
        <taxon>Magnoliopsida</taxon>
        <taxon>eudicotyledons</taxon>
        <taxon>Gunneridae</taxon>
        <taxon>Pentapetalae</taxon>
        <taxon>rosids</taxon>
        <taxon>malvids</taxon>
        <taxon>Sapindales</taxon>
        <taxon>Sapindaceae</taxon>
        <taxon>Hippocastanoideae</taxon>
        <taxon>Acereae</taxon>
        <taxon>Dipteronia</taxon>
    </lineage>
</organism>
<feature type="signal peptide" evidence="2">
    <location>
        <begin position="1"/>
        <end position="21"/>
    </location>
</feature>
<dbReference type="EMBL" id="JANJYJ010000004">
    <property type="protein sequence ID" value="KAK3221098.1"/>
    <property type="molecule type" value="Genomic_DNA"/>
</dbReference>
<evidence type="ECO:0000313" key="5">
    <source>
        <dbReference type="Proteomes" id="UP001281410"/>
    </source>
</evidence>
<keyword evidence="5" id="KW-1185">Reference proteome</keyword>
<evidence type="ECO:0000256" key="2">
    <source>
        <dbReference type="SAM" id="SignalP"/>
    </source>
</evidence>
<dbReference type="Proteomes" id="UP001281410">
    <property type="component" value="Unassembled WGS sequence"/>
</dbReference>
<reference evidence="4" key="1">
    <citation type="journal article" date="2023" name="Plant J.">
        <title>Genome sequences and population genomics provide insights into the demographic history, inbreeding, and mutation load of two 'living fossil' tree species of Dipteronia.</title>
        <authorList>
            <person name="Feng Y."/>
            <person name="Comes H.P."/>
            <person name="Chen J."/>
            <person name="Zhu S."/>
            <person name="Lu R."/>
            <person name="Zhang X."/>
            <person name="Li P."/>
            <person name="Qiu J."/>
            <person name="Olsen K.M."/>
            <person name="Qiu Y."/>
        </authorList>
    </citation>
    <scope>NUCLEOTIDE SEQUENCE</scope>
    <source>
        <strain evidence="4">NBL</strain>
    </source>
</reference>
<dbReference type="InterPro" id="IPR001024">
    <property type="entry name" value="PLAT/LH2_dom"/>
</dbReference>
<dbReference type="InterPro" id="IPR036392">
    <property type="entry name" value="PLAT/LH2_dom_sf"/>
</dbReference>
<protein>
    <recommendedName>
        <fullName evidence="3">PLAT domain-containing protein</fullName>
    </recommendedName>
</protein>
<dbReference type="Pfam" id="PF06232">
    <property type="entry name" value="ATS3"/>
    <property type="match status" value="1"/>
</dbReference>
<accession>A0AAE0AN35</accession>
<dbReference type="PANTHER" id="PTHR31718:SF47">
    <property type="entry name" value="OS06G0206401 PROTEIN"/>
    <property type="match status" value="1"/>
</dbReference>
<dbReference type="PANTHER" id="PTHR31718">
    <property type="entry name" value="PLAT DOMAIN-CONTAINING PROTEIN"/>
    <property type="match status" value="1"/>
</dbReference>
<name>A0AAE0AN35_9ROSI</name>
<comment type="caution">
    <text evidence="4">The sequence shown here is derived from an EMBL/GenBank/DDBJ whole genome shotgun (WGS) entry which is preliminary data.</text>
</comment>
<proteinExistence type="predicted"/>
<dbReference type="PROSITE" id="PS50095">
    <property type="entry name" value="PLAT"/>
    <property type="match status" value="1"/>
</dbReference>
<keyword evidence="2" id="KW-0732">Signal</keyword>
<gene>
    <name evidence="4" type="ORF">Dsin_015068</name>
</gene>
<evidence type="ECO:0000256" key="1">
    <source>
        <dbReference type="PROSITE-ProRule" id="PRU00152"/>
    </source>
</evidence>